<feature type="compositionally biased region" description="Polar residues" evidence="1">
    <location>
        <begin position="249"/>
        <end position="264"/>
    </location>
</feature>
<dbReference type="AlphaFoldDB" id="M2LIM2"/>
<evidence type="ECO:0000313" key="3">
    <source>
        <dbReference type="Proteomes" id="UP000011761"/>
    </source>
</evidence>
<dbReference type="Proteomes" id="UP000011761">
    <property type="component" value="Unassembled WGS sequence"/>
</dbReference>
<dbReference type="EMBL" id="KB445559">
    <property type="protein sequence ID" value="EMC94007.1"/>
    <property type="molecule type" value="Genomic_DNA"/>
</dbReference>
<protein>
    <submittedName>
        <fullName evidence="2">Uncharacterized protein</fullName>
    </submittedName>
</protein>
<name>M2LIM2_BAUPA</name>
<keyword evidence="3" id="KW-1185">Reference proteome</keyword>
<dbReference type="RefSeq" id="XP_007678986.1">
    <property type="nucleotide sequence ID" value="XM_007680796.1"/>
</dbReference>
<dbReference type="KEGG" id="bcom:BAUCODRAFT_150233"/>
<evidence type="ECO:0000256" key="1">
    <source>
        <dbReference type="SAM" id="MobiDB-lite"/>
    </source>
</evidence>
<sequence length="278" mass="30733">MTGVDCLVALYAHQAGAANFLFEDVSKADATDSAVVRQSQLANAHCQDAFQGLWVKQERNCKHFLDEEIGDIERPSKPWTELRSCVRKSELLDNVVLKDFNPSHGSLFLRWDATNDDLVPLAKTQMAAHEVTHRMGSRNPPLSKRSGRGSLDLAVGVQMHVVSEAGGMQVGTWKTLKNISPRPALVALLIPANSMFAKHGISADRQRLVNPILQQHITVFHVPGRWRQRAASSKLTASKKDMDRLKPFSNESSPTRASKQPTTTAIAYGELVRFDANT</sequence>
<proteinExistence type="predicted"/>
<feature type="region of interest" description="Disordered" evidence="1">
    <location>
        <begin position="231"/>
        <end position="264"/>
    </location>
</feature>
<dbReference type="GeneID" id="19109034"/>
<accession>M2LIM2</accession>
<reference evidence="2 3" key="1">
    <citation type="journal article" date="2012" name="PLoS Pathog.">
        <title>Diverse lifestyles and strategies of plant pathogenesis encoded in the genomes of eighteen Dothideomycetes fungi.</title>
        <authorList>
            <person name="Ohm R.A."/>
            <person name="Feau N."/>
            <person name="Henrissat B."/>
            <person name="Schoch C.L."/>
            <person name="Horwitz B.A."/>
            <person name="Barry K.W."/>
            <person name="Condon B.J."/>
            <person name="Copeland A.C."/>
            <person name="Dhillon B."/>
            <person name="Glaser F."/>
            <person name="Hesse C.N."/>
            <person name="Kosti I."/>
            <person name="LaButti K."/>
            <person name="Lindquist E.A."/>
            <person name="Lucas S."/>
            <person name="Salamov A.A."/>
            <person name="Bradshaw R.E."/>
            <person name="Ciuffetti L."/>
            <person name="Hamelin R.C."/>
            <person name="Kema G.H.J."/>
            <person name="Lawrence C."/>
            <person name="Scott J.A."/>
            <person name="Spatafora J.W."/>
            <person name="Turgeon B.G."/>
            <person name="de Wit P.J.G.M."/>
            <person name="Zhong S."/>
            <person name="Goodwin S.B."/>
            <person name="Grigoriev I.V."/>
        </authorList>
    </citation>
    <scope>NUCLEOTIDE SEQUENCE [LARGE SCALE GENOMIC DNA]</scope>
    <source>
        <strain evidence="2 3">UAMH 10762</strain>
    </source>
</reference>
<dbReference type="HOGENOM" id="CLU_1001097_0_0_1"/>
<organism evidence="2 3">
    <name type="scientific">Baudoinia panamericana (strain UAMH 10762)</name>
    <name type="common">Angels' share fungus</name>
    <name type="synonym">Baudoinia compniacensis (strain UAMH 10762)</name>
    <dbReference type="NCBI Taxonomy" id="717646"/>
    <lineage>
        <taxon>Eukaryota</taxon>
        <taxon>Fungi</taxon>
        <taxon>Dikarya</taxon>
        <taxon>Ascomycota</taxon>
        <taxon>Pezizomycotina</taxon>
        <taxon>Dothideomycetes</taxon>
        <taxon>Dothideomycetidae</taxon>
        <taxon>Mycosphaerellales</taxon>
        <taxon>Teratosphaeriaceae</taxon>
        <taxon>Baudoinia</taxon>
    </lineage>
</organism>
<gene>
    <name evidence="2" type="ORF">BAUCODRAFT_150233</name>
</gene>
<evidence type="ECO:0000313" key="2">
    <source>
        <dbReference type="EMBL" id="EMC94007.1"/>
    </source>
</evidence>